<name>A0A5J4R2A7_9ZZZZ</name>
<comment type="caution">
    <text evidence="5">The sequence shown here is derived from an EMBL/GenBank/DDBJ whole genome shotgun (WGS) entry which is preliminary data.</text>
</comment>
<proteinExistence type="predicted"/>
<protein>
    <submittedName>
        <fullName evidence="5">Outer membrane protein A</fullName>
    </submittedName>
</protein>
<organism evidence="5">
    <name type="scientific">termite gut metagenome</name>
    <dbReference type="NCBI Taxonomy" id="433724"/>
    <lineage>
        <taxon>unclassified sequences</taxon>
        <taxon>metagenomes</taxon>
        <taxon>organismal metagenomes</taxon>
    </lineage>
</organism>
<dbReference type="EMBL" id="SNRY01001992">
    <property type="protein sequence ID" value="KAA6327440.1"/>
    <property type="molecule type" value="Genomic_DNA"/>
</dbReference>
<accession>A0A5J4R2A7</accession>
<dbReference type="InterPro" id="IPR006664">
    <property type="entry name" value="OMP_bac"/>
</dbReference>
<dbReference type="PANTHER" id="PTHR30329">
    <property type="entry name" value="STATOR ELEMENT OF FLAGELLAR MOTOR COMPLEX"/>
    <property type="match status" value="1"/>
</dbReference>
<keyword evidence="2" id="KW-0472">Membrane</keyword>
<dbReference type="AlphaFoldDB" id="A0A5J4R2A7"/>
<comment type="subcellular location">
    <subcellularLocation>
        <location evidence="1">Cell outer membrane</location>
    </subcellularLocation>
</comment>
<dbReference type="Pfam" id="PF00691">
    <property type="entry name" value="OmpA"/>
    <property type="match status" value="1"/>
</dbReference>
<keyword evidence="3" id="KW-0998">Cell outer membrane</keyword>
<sequence length="69" mass="7702">MKIKIVAYTDQVGSPAFNQALSEKRAKAIYDFLVSKGIEKSRLSYQGKGISTNYANDAENRRAEFVLAE</sequence>
<dbReference type="CDD" id="cd07185">
    <property type="entry name" value="OmpA_C-like"/>
    <property type="match status" value="1"/>
</dbReference>
<dbReference type="PROSITE" id="PS51123">
    <property type="entry name" value="OMPA_2"/>
    <property type="match status" value="1"/>
</dbReference>
<evidence type="ECO:0000256" key="3">
    <source>
        <dbReference type="ARBA" id="ARBA00023237"/>
    </source>
</evidence>
<dbReference type="PANTHER" id="PTHR30329:SF21">
    <property type="entry name" value="LIPOPROTEIN YIAD-RELATED"/>
    <property type="match status" value="1"/>
</dbReference>
<dbReference type="InterPro" id="IPR036737">
    <property type="entry name" value="OmpA-like_sf"/>
</dbReference>
<evidence type="ECO:0000313" key="5">
    <source>
        <dbReference type="EMBL" id="KAA6327440.1"/>
    </source>
</evidence>
<reference evidence="5" key="1">
    <citation type="submission" date="2019-03" db="EMBL/GenBank/DDBJ databases">
        <title>Single cell metagenomics reveals metabolic interactions within the superorganism composed of flagellate Streblomastix strix and complex community of Bacteroidetes bacteria on its surface.</title>
        <authorList>
            <person name="Treitli S.C."/>
            <person name="Kolisko M."/>
            <person name="Husnik F."/>
            <person name="Keeling P."/>
            <person name="Hampl V."/>
        </authorList>
    </citation>
    <scope>NUCLEOTIDE SEQUENCE</scope>
    <source>
        <strain evidence="5">STM</strain>
    </source>
</reference>
<dbReference type="GO" id="GO:0009279">
    <property type="term" value="C:cell outer membrane"/>
    <property type="evidence" value="ECO:0007669"/>
    <property type="project" value="UniProtKB-SubCell"/>
</dbReference>
<dbReference type="SUPFAM" id="SSF103088">
    <property type="entry name" value="OmpA-like"/>
    <property type="match status" value="1"/>
</dbReference>
<evidence type="ECO:0000259" key="4">
    <source>
        <dbReference type="PROSITE" id="PS51123"/>
    </source>
</evidence>
<evidence type="ECO:0000256" key="1">
    <source>
        <dbReference type="ARBA" id="ARBA00004442"/>
    </source>
</evidence>
<feature type="domain" description="OmpA-like" evidence="4">
    <location>
        <begin position="1"/>
        <end position="69"/>
    </location>
</feature>
<gene>
    <name evidence="5" type="ORF">EZS27_023578</name>
</gene>
<dbReference type="InterPro" id="IPR006665">
    <property type="entry name" value="OmpA-like"/>
</dbReference>
<dbReference type="InterPro" id="IPR050330">
    <property type="entry name" value="Bact_OuterMem_StrucFunc"/>
</dbReference>
<dbReference type="PRINTS" id="PR01021">
    <property type="entry name" value="OMPADOMAIN"/>
</dbReference>
<dbReference type="Gene3D" id="3.30.1330.60">
    <property type="entry name" value="OmpA-like domain"/>
    <property type="match status" value="1"/>
</dbReference>
<evidence type="ECO:0000256" key="2">
    <source>
        <dbReference type="ARBA" id="ARBA00023136"/>
    </source>
</evidence>